<evidence type="ECO:0000256" key="5">
    <source>
        <dbReference type="ARBA" id="ARBA00022552"/>
    </source>
</evidence>
<dbReference type="GO" id="GO:1990904">
    <property type="term" value="C:ribonucleoprotein complex"/>
    <property type="evidence" value="ECO:0007669"/>
    <property type="project" value="UniProtKB-KW"/>
</dbReference>
<evidence type="ECO:0000256" key="7">
    <source>
        <dbReference type="HAMAP-Rule" id="MF_00803"/>
    </source>
</evidence>
<evidence type="ECO:0000256" key="6">
    <source>
        <dbReference type="ARBA" id="ARBA00023274"/>
    </source>
</evidence>
<dbReference type="SUPFAM" id="SSF144210">
    <property type="entry name" value="Nop10-like SnoRNP"/>
    <property type="match status" value="1"/>
</dbReference>
<dbReference type="NCBIfam" id="NF009623">
    <property type="entry name" value="PRK13130.1"/>
    <property type="match status" value="1"/>
</dbReference>
<evidence type="ECO:0000313" key="8">
    <source>
        <dbReference type="EMBL" id="AJB42973.1"/>
    </source>
</evidence>
<dbReference type="GO" id="GO:0006364">
    <property type="term" value="P:rRNA processing"/>
    <property type="evidence" value="ECO:0007669"/>
    <property type="project" value="UniProtKB-UniRule"/>
</dbReference>
<accession>A0A3G1A958</accession>
<evidence type="ECO:0000256" key="4">
    <source>
        <dbReference type="ARBA" id="ARBA00022517"/>
    </source>
</evidence>
<evidence type="ECO:0000256" key="2">
    <source>
        <dbReference type="ARBA" id="ARBA00009462"/>
    </source>
</evidence>
<protein>
    <recommendedName>
        <fullName evidence="3 7">Ribosome biogenesis protein Nop10</fullName>
    </recommendedName>
</protein>
<name>A0A3G1A958_9CREN</name>
<dbReference type="GeneID" id="41583956"/>
<dbReference type="InterPro" id="IPR023532">
    <property type="entry name" value="Nop10_arc-typ"/>
</dbReference>
<reference evidence="9" key="1">
    <citation type="book" date="2010" name="EXTREMOPHILES" publisher="0:0-0">
        <title>Complete genome sequences of ten hyperthermophilic archaea reveal their metabolic capabilities and possible ecological roles.</title>
        <editorList>
            <person name="?"/>
        </editorList>
        <authorList>
            <person name="Ravin N.V."/>
            <person name="Mardanov A.V."/>
            <person name="Bonch-Osmolovskaya E.A."/>
            <person name="Skryabin K.G."/>
        </authorList>
    </citation>
    <scope>NUCLEOTIDE SEQUENCE [LARGE SCALE GENOMIC DNA]</scope>
    <source>
        <strain evidence="9">1505</strain>
    </source>
</reference>
<evidence type="ECO:0000256" key="3">
    <source>
        <dbReference type="ARBA" id="ARBA00018821"/>
    </source>
</evidence>
<dbReference type="InterPro" id="IPR036756">
    <property type="entry name" value="H/ACA_rnp_Nop10_sf"/>
</dbReference>
<dbReference type="RefSeq" id="WP_148682060.1">
    <property type="nucleotide sequence ID" value="NZ_CP007493.1"/>
</dbReference>
<dbReference type="STRING" id="697581.TCARB_1937"/>
<keyword evidence="5 7" id="KW-0698">rRNA processing</keyword>
<sequence length="66" mass="7718">MTRRGVLRYCPRCQLYTLQQDKCPRCGGPVRVPHPAKFSPEDRYGEYRRRAKLELLRGQSQNRPAG</sequence>
<evidence type="ECO:0000256" key="1">
    <source>
        <dbReference type="ARBA" id="ARBA00002325"/>
    </source>
</evidence>
<gene>
    <name evidence="7" type="primary">nop10</name>
    <name evidence="8" type="ORF">TCARB_1937</name>
</gene>
<dbReference type="AlphaFoldDB" id="A0A3G1A958"/>
<dbReference type="Gene3D" id="2.20.28.40">
    <property type="entry name" value="H/ACA ribonucleoprotein complex, subunit Nop10"/>
    <property type="match status" value="1"/>
</dbReference>
<dbReference type="EMBL" id="CP007493">
    <property type="protein sequence ID" value="AJB42973.1"/>
    <property type="molecule type" value="Genomic_DNA"/>
</dbReference>
<proteinExistence type="inferred from homology"/>
<dbReference type="Pfam" id="PF04135">
    <property type="entry name" value="Nop10p"/>
    <property type="match status" value="1"/>
</dbReference>
<dbReference type="GO" id="GO:0001522">
    <property type="term" value="P:pseudouridine synthesis"/>
    <property type="evidence" value="ECO:0007669"/>
    <property type="project" value="InterPro"/>
</dbReference>
<keyword evidence="6 7" id="KW-0687">Ribonucleoprotein</keyword>
<comment type="similarity">
    <text evidence="2 7">Belongs to the NOP10 family.</text>
</comment>
<keyword evidence="4 7" id="KW-0690">Ribosome biogenesis</keyword>
<organism evidence="8 9">
    <name type="scientific">Thermofilum adornatum 1505</name>
    <dbReference type="NCBI Taxonomy" id="697581"/>
    <lineage>
        <taxon>Archaea</taxon>
        <taxon>Thermoproteota</taxon>
        <taxon>Thermoprotei</taxon>
        <taxon>Thermofilales</taxon>
        <taxon>Thermofilaceae</taxon>
        <taxon>Thermofilum</taxon>
    </lineage>
</organism>
<dbReference type="InterPro" id="IPR007264">
    <property type="entry name" value="H/ACA_rnp_Nop10"/>
</dbReference>
<comment type="function">
    <text evidence="1 7">Involved in ribosome biogenesis; more specifically in 18S rRNA pseudouridylation and in cleavage of pre-rRNA.</text>
</comment>
<dbReference type="KEGG" id="tcb:TCARB_1937"/>
<dbReference type="GO" id="GO:0030515">
    <property type="term" value="F:snoRNA binding"/>
    <property type="evidence" value="ECO:0007669"/>
    <property type="project" value="InterPro"/>
</dbReference>
<dbReference type="HAMAP" id="MF_00803">
    <property type="entry name" value="Nop10"/>
    <property type="match status" value="1"/>
</dbReference>
<dbReference type="Proteomes" id="UP000266720">
    <property type="component" value="Chromosome"/>
</dbReference>
<evidence type="ECO:0000313" key="9">
    <source>
        <dbReference type="Proteomes" id="UP000266720"/>
    </source>
</evidence>